<evidence type="ECO:0000256" key="6">
    <source>
        <dbReference type="ARBA" id="ARBA00022723"/>
    </source>
</evidence>
<dbReference type="InterPro" id="IPR036188">
    <property type="entry name" value="FAD/NAD-bd_sf"/>
</dbReference>
<evidence type="ECO:0000259" key="11">
    <source>
        <dbReference type="Pfam" id="PF07992"/>
    </source>
</evidence>
<comment type="similarity">
    <text evidence="3">In the N-terminal section; belongs to the NADH:flavin oxidoreductase/NADH oxidase family.</text>
</comment>
<dbReference type="Pfam" id="PF07992">
    <property type="entry name" value="Pyr_redox_2"/>
    <property type="match status" value="1"/>
</dbReference>
<keyword evidence="6" id="KW-0479">Metal-binding</keyword>
<organism evidence="12 13">
    <name type="scientific">Parasporobacterium paucivorans DSM 15970</name>
    <dbReference type="NCBI Taxonomy" id="1122934"/>
    <lineage>
        <taxon>Bacteria</taxon>
        <taxon>Bacillati</taxon>
        <taxon>Bacillota</taxon>
        <taxon>Clostridia</taxon>
        <taxon>Lachnospirales</taxon>
        <taxon>Lachnospiraceae</taxon>
        <taxon>Parasporobacterium</taxon>
    </lineage>
</organism>
<evidence type="ECO:0000313" key="12">
    <source>
        <dbReference type="EMBL" id="SHI81506.1"/>
    </source>
</evidence>
<comment type="cofactor">
    <cofactor evidence="1">
        <name>FMN</name>
        <dbReference type="ChEBI" id="CHEBI:58210"/>
    </cofactor>
</comment>
<comment type="cofactor">
    <cofactor evidence="2">
        <name>[4Fe-4S] cluster</name>
        <dbReference type="ChEBI" id="CHEBI:49883"/>
    </cofactor>
</comment>
<keyword evidence="9" id="KW-0411">Iron-sulfur</keyword>
<evidence type="ECO:0000256" key="2">
    <source>
        <dbReference type="ARBA" id="ARBA00001966"/>
    </source>
</evidence>
<dbReference type="PANTHER" id="PTHR42917:SF2">
    <property type="entry name" value="2,4-DIENOYL-COA REDUCTASE [(2E)-ENOYL-COA-PRODUCING]"/>
    <property type="match status" value="1"/>
</dbReference>
<dbReference type="Pfam" id="PF00724">
    <property type="entry name" value="Oxidored_FMN"/>
    <property type="match status" value="1"/>
</dbReference>
<dbReference type="GO" id="GO:0016491">
    <property type="term" value="F:oxidoreductase activity"/>
    <property type="evidence" value="ECO:0007669"/>
    <property type="project" value="UniProtKB-KW"/>
</dbReference>
<dbReference type="AlphaFoldDB" id="A0A1M6E7N4"/>
<evidence type="ECO:0000259" key="10">
    <source>
        <dbReference type="Pfam" id="PF00724"/>
    </source>
</evidence>
<dbReference type="PANTHER" id="PTHR42917">
    <property type="entry name" value="2,4-DIENOYL-COA REDUCTASE"/>
    <property type="match status" value="1"/>
</dbReference>
<proteinExistence type="inferred from homology"/>
<sequence length="672" mass="73451">MSTKFPNVFSPVQVRGYTYKNRLIAAPTLFAHAVYFIPEIAENVYRMVENRAKGGFAAVSTGEIGVNSEEARCLFMDRPVDFGRYEGSDFDKMKEYADRIKKHGAIAYLEFCHEGVDAVAQPPYSPVGPDAFVRYDGVKVKAIDKPMMQKITDDFVRIALFAKACGFNGILIHGGHGFLFQQFMSPLQNHRTDEFGGSIENRARFPMMILDAVREAIGEEMIMELRFSAEDGLEGGMTIDDTVEFCKLIDGKVDIIQVSNGSKYAGNRTNTFSDIFDVHGVNVGHAEKIKKAVKKSLVAVIGGINAPEQAEEIIASGKADFVEVGRQGFADPAFPNKALKGEEDTIRRCVRCFQCYPGFCEHPTDKPLTEKGYTPEQVAKLYNPASMGSCSINPNSGFGYYEDRMPAPQGSRNVLIVGGGPGGMQAAITAVQRGHRVTLVEKTGRLGGIINFTDTDEDKVDLRNFKNLLIRETQKSGAQIRMNRSATAELIQELQPDVIIAAVGSRPLVPPIPGIEKAINALDIYSRQDEIGKKVVMAGGGMVGCEVGLFLADKGCDVTVIEMQDAMANETFGYYRNALMDELDKRSVHQMLKTKCLGFTDSGVKVLRDGREEFVEADTMVFSMGMTPNAQTVEQIRKAAGEIPVKAIGDCGAVGKVGDAVRGGYMAAMEII</sequence>
<name>A0A1M6E7N4_9FIRM</name>
<feature type="domain" description="FAD/NAD(P)-binding" evidence="11">
    <location>
        <begin position="413"/>
        <end position="645"/>
    </location>
</feature>
<evidence type="ECO:0000256" key="1">
    <source>
        <dbReference type="ARBA" id="ARBA00001917"/>
    </source>
</evidence>
<dbReference type="SUPFAM" id="SSF51395">
    <property type="entry name" value="FMN-linked oxidoreductases"/>
    <property type="match status" value="1"/>
</dbReference>
<accession>A0A1M6E7N4</accession>
<protein>
    <submittedName>
        <fullName evidence="12">2,4-dienoyl-CoA reductase</fullName>
    </submittedName>
</protein>
<dbReference type="GO" id="GO:0046872">
    <property type="term" value="F:metal ion binding"/>
    <property type="evidence" value="ECO:0007669"/>
    <property type="project" value="UniProtKB-KW"/>
</dbReference>
<dbReference type="STRING" id="1122934.SAMN02745691_00885"/>
<dbReference type="SUPFAM" id="SSF51905">
    <property type="entry name" value="FAD/NAD(P)-binding domain"/>
    <property type="match status" value="1"/>
</dbReference>
<dbReference type="OrthoDB" id="9772736at2"/>
<dbReference type="Gene3D" id="3.40.50.720">
    <property type="entry name" value="NAD(P)-binding Rossmann-like Domain"/>
    <property type="match status" value="1"/>
</dbReference>
<keyword evidence="5" id="KW-0288">FMN</keyword>
<dbReference type="Gene3D" id="3.50.50.60">
    <property type="entry name" value="FAD/NAD(P)-binding domain"/>
    <property type="match status" value="1"/>
</dbReference>
<dbReference type="GO" id="GO:0010181">
    <property type="term" value="F:FMN binding"/>
    <property type="evidence" value="ECO:0007669"/>
    <property type="project" value="InterPro"/>
</dbReference>
<keyword evidence="4" id="KW-0285">Flavoprotein</keyword>
<evidence type="ECO:0000256" key="9">
    <source>
        <dbReference type="ARBA" id="ARBA00023014"/>
    </source>
</evidence>
<dbReference type="Gene3D" id="3.20.20.70">
    <property type="entry name" value="Aldolase class I"/>
    <property type="match status" value="1"/>
</dbReference>
<reference evidence="12 13" key="1">
    <citation type="submission" date="2016-11" db="EMBL/GenBank/DDBJ databases">
        <authorList>
            <person name="Jaros S."/>
            <person name="Januszkiewicz K."/>
            <person name="Wedrychowicz H."/>
        </authorList>
    </citation>
    <scope>NUCLEOTIDE SEQUENCE [LARGE SCALE GENOMIC DNA]</scope>
    <source>
        <strain evidence="12 13">DSM 15970</strain>
    </source>
</reference>
<dbReference type="InterPro" id="IPR001155">
    <property type="entry name" value="OxRdtase_FMN_N"/>
</dbReference>
<evidence type="ECO:0000256" key="8">
    <source>
        <dbReference type="ARBA" id="ARBA00023004"/>
    </source>
</evidence>
<evidence type="ECO:0000256" key="4">
    <source>
        <dbReference type="ARBA" id="ARBA00022630"/>
    </source>
</evidence>
<evidence type="ECO:0000256" key="7">
    <source>
        <dbReference type="ARBA" id="ARBA00023002"/>
    </source>
</evidence>
<keyword evidence="7" id="KW-0560">Oxidoreductase</keyword>
<dbReference type="Proteomes" id="UP000184342">
    <property type="component" value="Unassembled WGS sequence"/>
</dbReference>
<evidence type="ECO:0000256" key="3">
    <source>
        <dbReference type="ARBA" id="ARBA00011048"/>
    </source>
</evidence>
<dbReference type="PRINTS" id="PR00368">
    <property type="entry name" value="FADPNR"/>
</dbReference>
<feature type="domain" description="NADH:flavin oxidoreductase/NADH oxidase N-terminal" evidence="10">
    <location>
        <begin position="8"/>
        <end position="343"/>
    </location>
</feature>
<dbReference type="EMBL" id="FQYT01000007">
    <property type="protein sequence ID" value="SHI81506.1"/>
    <property type="molecule type" value="Genomic_DNA"/>
</dbReference>
<evidence type="ECO:0000256" key="5">
    <source>
        <dbReference type="ARBA" id="ARBA00022643"/>
    </source>
</evidence>
<keyword evidence="13" id="KW-1185">Reference proteome</keyword>
<keyword evidence="8" id="KW-0408">Iron</keyword>
<gene>
    <name evidence="12" type="ORF">SAMN02745691_00885</name>
</gene>
<dbReference type="InterPro" id="IPR013785">
    <property type="entry name" value="Aldolase_TIM"/>
</dbReference>
<dbReference type="GO" id="GO:0051536">
    <property type="term" value="F:iron-sulfur cluster binding"/>
    <property type="evidence" value="ECO:0007669"/>
    <property type="project" value="UniProtKB-KW"/>
</dbReference>
<dbReference type="RefSeq" id="WP_073993144.1">
    <property type="nucleotide sequence ID" value="NZ_FQYT01000007.1"/>
</dbReference>
<dbReference type="InterPro" id="IPR023753">
    <property type="entry name" value="FAD/NAD-binding_dom"/>
</dbReference>
<dbReference type="CDD" id="cd02803">
    <property type="entry name" value="OYE_like_FMN_family"/>
    <property type="match status" value="1"/>
</dbReference>
<evidence type="ECO:0000313" key="13">
    <source>
        <dbReference type="Proteomes" id="UP000184342"/>
    </source>
</evidence>
<dbReference type="InterPro" id="IPR051793">
    <property type="entry name" value="NADH:flavin_oxidoreductase"/>
</dbReference>